<reference evidence="2" key="1">
    <citation type="submission" date="2022-11" db="UniProtKB">
        <authorList>
            <consortium name="WormBaseParasite"/>
        </authorList>
    </citation>
    <scope>IDENTIFICATION</scope>
</reference>
<evidence type="ECO:0000313" key="2">
    <source>
        <dbReference type="WBParaSite" id="nRc.2.0.1.t37039-RA"/>
    </source>
</evidence>
<sequence>MKLSEYTGFSAGRVATLTITLALNIQILEPWLSSNRNTIQGAYMYWTDGQLYRERIESSHYVPQKTGRGSSDDEEKACEEMNNKLICVLFYAFFAFFLLKQETMLDVKRVYKTYSPMKINEVVRKIHIDVEEK</sequence>
<organism evidence="1 2">
    <name type="scientific">Romanomermis culicivorax</name>
    <name type="common">Nematode worm</name>
    <dbReference type="NCBI Taxonomy" id="13658"/>
    <lineage>
        <taxon>Eukaryota</taxon>
        <taxon>Metazoa</taxon>
        <taxon>Ecdysozoa</taxon>
        <taxon>Nematoda</taxon>
        <taxon>Enoplea</taxon>
        <taxon>Dorylaimia</taxon>
        <taxon>Mermithida</taxon>
        <taxon>Mermithoidea</taxon>
        <taxon>Mermithidae</taxon>
        <taxon>Romanomermis</taxon>
    </lineage>
</organism>
<dbReference type="AlphaFoldDB" id="A0A915KGF2"/>
<name>A0A915KGF2_ROMCU</name>
<dbReference type="WBParaSite" id="nRc.2.0.1.t37039-RA">
    <property type="protein sequence ID" value="nRc.2.0.1.t37039-RA"/>
    <property type="gene ID" value="nRc.2.0.1.g37039"/>
</dbReference>
<keyword evidence="1" id="KW-1185">Reference proteome</keyword>
<protein>
    <submittedName>
        <fullName evidence="2">Uncharacterized protein</fullName>
    </submittedName>
</protein>
<evidence type="ECO:0000313" key="1">
    <source>
        <dbReference type="Proteomes" id="UP000887565"/>
    </source>
</evidence>
<dbReference type="Proteomes" id="UP000887565">
    <property type="component" value="Unplaced"/>
</dbReference>
<accession>A0A915KGF2</accession>
<proteinExistence type="predicted"/>